<dbReference type="GO" id="GO:0045494">
    <property type="term" value="P:photoreceptor cell maintenance"/>
    <property type="evidence" value="ECO:0000318"/>
    <property type="project" value="GO_Central"/>
</dbReference>
<dbReference type="InterPro" id="IPR027413">
    <property type="entry name" value="GROEL-like_equatorial_sf"/>
</dbReference>
<proteinExistence type="predicted"/>
<dbReference type="EMBL" id="DS469559">
    <property type="protein sequence ID" value="EDO42876.1"/>
    <property type="molecule type" value="Genomic_DNA"/>
</dbReference>
<dbReference type="HOGENOM" id="CLU_409002_0_0_1"/>
<dbReference type="InterPro" id="IPR027410">
    <property type="entry name" value="TCP-1-like_intermed_sf"/>
</dbReference>
<dbReference type="Gene3D" id="3.50.7.10">
    <property type="entry name" value="GroEL"/>
    <property type="match status" value="1"/>
</dbReference>
<dbReference type="SUPFAM" id="SSF48592">
    <property type="entry name" value="GroEL equatorial domain-like"/>
    <property type="match status" value="1"/>
</dbReference>
<dbReference type="PhylomeDB" id="A7RZZ8"/>
<dbReference type="PANTHER" id="PTHR46883:SF1">
    <property type="entry name" value="BARDET-BIEDL SYNDROME 12 PROTEIN"/>
    <property type="match status" value="1"/>
</dbReference>
<accession>A7RZZ8</accession>
<gene>
    <name evidence="1" type="ORF">NEMVEDRAFT_v1g241874</name>
</gene>
<dbReference type="InterPro" id="IPR027409">
    <property type="entry name" value="GroEL-like_apical_dom_sf"/>
</dbReference>
<protein>
    <submittedName>
        <fullName evidence="1">Uncharacterized protein</fullName>
    </submittedName>
</protein>
<organism evidence="1 2">
    <name type="scientific">Nematostella vectensis</name>
    <name type="common">Starlet sea anemone</name>
    <dbReference type="NCBI Taxonomy" id="45351"/>
    <lineage>
        <taxon>Eukaryota</taxon>
        <taxon>Metazoa</taxon>
        <taxon>Cnidaria</taxon>
        <taxon>Anthozoa</taxon>
        <taxon>Hexacorallia</taxon>
        <taxon>Actiniaria</taxon>
        <taxon>Edwardsiidae</taxon>
        <taxon>Nematostella</taxon>
    </lineage>
</organism>
<dbReference type="InParanoid" id="A7RZZ8"/>
<dbReference type="eggNOG" id="ENOG502QUYD">
    <property type="taxonomic scope" value="Eukaryota"/>
</dbReference>
<evidence type="ECO:0000313" key="1">
    <source>
        <dbReference type="EMBL" id="EDO42876.1"/>
    </source>
</evidence>
<dbReference type="SUPFAM" id="SSF52029">
    <property type="entry name" value="GroEL apical domain-like"/>
    <property type="match status" value="1"/>
</dbReference>
<dbReference type="Proteomes" id="UP000001593">
    <property type="component" value="Unassembled WGS sequence"/>
</dbReference>
<dbReference type="PANTHER" id="PTHR46883">
    <property type="entry name" value="BARDET-BIEDL SYNDROME 12 PROTEIN"/>
    <property type="match status" value="1"/>
</dbReference>
<sequence length="672" mass="74786">MVDEIKGNFADTNHKLRILYGFRTKFCGSPSNSFFNGDFARPISKHPAGFIINNACQGMHKRYGTGCKTLVCMIGSLCRTTAELVEQGVSVSSISRLNDEALAVCLNKIEAMRIPVEIFLESIVSRKNSNKKASIEISEHVPKSNYGSRRYVDVSTLCEDKSKFCMESQTKDLIDDEFDACLDDIDTRQHNQFTTQRTSTKTRSPSQQEQLKKTQEMLKFLSFNCKKNTATTQHGLQNITRTSRHIAEDSQVDVIHSDKVLHDASNSSRTSKIFNKDNLEILAETLTGESSFECRLAAQVIHAQLSTQKRSNLSVITADSFHFKSVVGPSACSSQLVQGLLLQHTIAPVAGWEDNDLRAVLINGDVTHTFKNVGYNDSFKAQQEFTDVNLVLHGTTLQSSWFKRIVEALRNYRIGAIFTTGEVDESVSEYCRSSGIFVFARLSLQLLQLLSLSTGTMILVYLLDVQDKDFGSTVTVSRSEFRGWRLSKSNEDSPYALVHCRGSIPLRTALLCASSKHQLTLSENVFWRAFNRTRNTLQCGMVLPGKGLSEAGCIAALENYNGEDGAPCLFPSNWIDASQGCYRSLVFHAFASSLRHFLARALMNEGHTNYDAMTLVQEIVKENFTGETSMDRISLVDDYFAKCAALKRAVGVVRLLLMADETVTTGLQGSHL</sequence>
<dbReference type="GO" id="GO:0005524">
    <property type="term" value="F:ATP binding"/>
    <property type="evidence" value="ECO:0007669"/>
    <property type="project" value="InterPro"/>
</dbReference>
<keyword evidence="2" id="KW-1185">Reference proteome</keyword>
<dbReference type="GO" id="GO:0051131">
    <property type="term" value="P:chaperone-mediated protein complex assembly"/>
    <property type="evidence" value="ECO:0000318"/>
    <property type="project" value="GO_Central"/>
</dbReference>
<dbReference type="Gene3D" id="1.10.560.10">
    <property type="entry name" value="GroEL-like equatorial domain"/>
    <property type="match status" value="2"/>
</dbReference>
<dbReference type="InterPro" id="IPR002423">
    <property type="entry name" value="Cpn60/GroEL/TCP-1"/>
</dbReference>
<name>A7RZZ8_NEMVE</name>
<dbReference type="Gene3D" id="3.30.260.10">
    <property type="entry name" value="TCP-1-like chaperonin intermediate domain"/>
    <property type="match status" value="2"/>
</dbReference>
<dbReference type="AlphaFoldDB" id="A7RZZ8"/>
<dbReference type="InterPro" id="IPR042984">
    <property type="entry name" value="BBS12"/>
</dbReference>
<reference evidence="1 2" key="1">
    <citation type="journal article" date="2007" name="Science">
        <title>Sea anemone genome reveals ancestral eumetazoan gene repertoire and genomic organization.</title>
        <authorList>
            <person name="Putnam N.H."/>
            <person name="Srivastava M."/>
            <person name="Hellsten U."/>
            <person name="Dirks B."/>
            <person name="Chapman J."/>
            <person name="Salamov A."/>
            <person name="Terry A."/>
            <person name="Shapiro H."/>
            <person name="Lindquist E."/>
            <person name="Kapitonov V.V."/>
            <person name="Jurka J."/>
            <person name="Genikhovich G."/>
            <person name="Grigoriev I.V."/>
            <person name="Lucas S.M."/>
            <person name="Steele R.E."/>
            <person name="Finnerty J.R."/>
            <person name="Technau U."/>
            <person name="Martindale M.Q."/>
            <person name="Rokhsar D.S."/>
        </authorList>
    </citation>
    <scope>NUCLEOTIDE SEQUENCE [LARGE SCALE GENOMIC DNA]</scope>
    <source>
        <strain evidence="2">CH2 X CH6</strain>
    </source>
</reference>
<dbReference type="STRING" id="45351.A7RZZ8"/>
<dbReference type="OMA" id="NDCHEIS"/>
<evidence type="ECO:0000313" key="2">
    <source>
        <dbReference type="Proteomes" id="UP000001593"/>
    </source>
</evidence>
<dbReference type="Pfam" id="PF00118">
    <property type="entry name" value="Cpn60_TCP1"/>
    <property type="match status" value="1"/>
</dbReference>